<dbReference type="Proteomes" id="UP001432322">
    <property type="component" value="Unassembled WGS sequence"/>
</dbReference>
<protein>
    <submittedName>
        <fullName evidence="2">Uncharacterized protein</fullName>
    </submittedName>
</protein>
<name>A0AAV5WVR5_9BILA</name>
<proteinExistence type="predicted"/>
<organism evidence="2 3">
    <name type="scientific">Pristionchus fissidentatus</name>
    <dbReference type="NCBI Taxonomy" id="1538716"/>
    <lineage>
        <taxon>Eukaryota</taxon>
        <taxon>Metazoa</taxon>
        <taxon>Ecdysozoa</taxon>
        <taxon>Nematoda</taxon>
        <taxon>Chromadorea</taxon>
        <taxon>Rhabditida</taxon>
        <taxon>Rhabditina</taxon>
        <taxon>Diplogasteromorpha</taxon>
        <taxon>Diplogasteroidea</taxon>
        <taxon>Neodiplogasteridae</taxon>
        <taxon>Pristionchus</taxon>
    </lineage>
</organism>
<feature type="non-terminal residue" evidence="2">
    <location>
        <position position="1"/>
    </location>
</feature>
<keyword evidence="3" id="KW-1185">Reference proteome</keyword>
<evidence type="ECO:0000313" key="2">
    <source>
        <dbReference type="EMBL" id="GMT36451.1"/>
    </source>
</evidence>
<feature type="compositionally biased region" description="Polar residues" evidence="1">
    <location>
        <begin position="81"/>
        <end position="92"/>
    </location>
</feature>
<dbReference type="AlphaFoldDB" id="A0AAV5WVR5"/>
<comment type="caution">
    <text evidence="2">The sequence shown here is derived from an EMBL/GenBank/DDBJ whole genome shotgun (WGS) entry which is preliminary data.</text>
</comment>
<feature type="compositionally biased region" description="Low complexity" evidence="1">
    <location>
        <begin position="60"/>
        <end position="80"/>
    </location>
</feature>
<feature type="region of interest" description="Disordered" evidence="1">
    <location>
        <begin position="50"/>
        <end position="118"/>
    </location>
</feature>
<accession>A0AAV5WVR5</accession>
<evidence type="ECO:0000313" key="3">
    <source>
        <dbReference type="Proteomes" id="UP001432322"/>
    </source>
</evidence>
<sequence length="174" mass="18983">NFYPFSPFLWLSPPTVHSRTAPFPRPLLATVQPQHRLPTTPLQLQHLLTARSQPPPPSSTPSFPTMDTTTTDMEDSMTNSRDPNTAAPSPTRSLYPDSVASATSTVTTTDTDGDPTSATDTITIIMTVISTITTITTTGTTSSNPSSSVTPCLLHLPHLLHRPREDTTRRRRPH</sequence>
<reference evidence="2" key="1">
    <citation type="submission" date="2023-10" db="EMBL/GenBank/DDBJ databases">
        <title>Genome assembly of Pristionchus species.</title>
        <authorList>
            <person name="Yoshida K."/>
            <person name="Sommer R.J."/>
        </authorList>
    </citation>
    <scope>NUCLEOTIDE SEQUENCE</scope>
    <source>
        <strain evidence="2">RS5133</strain>
    </source>
</reference>
<dbReference type="EMBL" id="BTSY01000007">
    <property type="protein sequence ID" value="GMT36451.1"/>
    <property type="molecule type" value="Genomic_DNA"/>
</dbReference>
<feature type="compositionally biased region" description="Low complexity" evidence="1">
    <location>
        <begin position="96"/>
        <end position="118"/>
    </location>
</feature>
<gene>
    <name evidence="2" type="ORF">PFISCL1PPCAC_27748</name>
</gene>
<evidence type="ECO:0000256" key="1">
    <source>
        <dbReference type="SAM" id="MobiDB-lite"/>
    </source>
</evidence>